<dbReference type="GO" id="GO:0005634">
    <property type="term" value="C:nucleus"/>
    <property type="evidence" value="ECO:0007669"/>
    <property type="project" value="UniProtKB-ARBA"/>
</dbReference>
<dbReference type="Gene3D" id="1.10.260.40">
    <property type="entry name" value="lambda repressor-like DNA-binding domains"/>
    <property type="match status" value="1"/>
</dbReference>
<evidence type="ECO:0000259" key="1">
    <source>
        <dbReference type="PROSITE" id="PS50943"/>
    </source>
</evidence>
<name>A0A0R3Q2X6_9BILA</name>
<proteinExistence type="predicted"/>
<dbReference type="PROSITE" id="PS50943">
    <property type="entry name" value="HTH_CROC1"/>
    <property type="match status" value="1"/>
</dbReference>
<reference evidence="2 3" key="2">
    <citation type="submission" date="2018-11" db="EMBL/GenBank/DDBJ databases">
        <authorList>
            <consortium name="Pathogen Informatics"/>
        </authorList>
    </citation>
    <scope>NUCLEOTIDE SEQUENCE [LARGE SCALE GENOMIC DNA]</scope>
</reference>
<evidence type="ECO:0000313" key="2">
    <source>
        <dbReference type="EMBL" id="VDO06499.1"/>
    </source>
</evidence>
<accession>A0A0R3Q2X6</accession>
<dbReference type="Pfam" id="PF15943">
    <property type="entry name" value="YdaS_toxin"/>
    <property type="match status" value="1"/>
</dbReference>
<dbReference type="InterPro" id="IPR001387">
    <property type="entry name" value="Cro/C1-type_HTH"/>
</dbReference>
<dbReference type="InterPro" id="IPR059216">
    <property type="entry name" value="LeuA_carph_isopro_dom"/>
</dbReference>
<dbReference type="Proteomes" id="UP000280834">
    <property type="component" value="Unassembled WGS sequence"/>
</dbReference>
<protein>
    <submittedName>
        <fullName evidence="4">HTH cro/C1-type domain-containing protein</fullName>
    </submittedName>
</protein>
<organism evidence="4">
    <name type="scientific">Brugia timori</name>
    <dbReference type="NCBI Taxonomy" id="42155"/>
    <lineage>
        <taxon>Eukaryota</taxon>
        <taxon>Metazoa</taxon>
        <taxon>Ecdysozoa</taxon>
        <taxon>Nematoda</taxon>
        <taxon>Chromadorea</taxon>
        <taxon>Rhabditida</taxon>
        <taxon>Spirurina</taxon>
        <taxon>Spiruromorpha</taxon>
        <taxon>Filarioidea</taxon>
        <taxon>Onchocercidae</taxon>
        <taxon>Brugia</taxon>
    </lineage>
</organism>
<sequence length="71" mass="7641">MNEELNKAIAAAGGQVELARKLGVTQQAVSKWATLGYVPLKRAHEIEHVTGVPRRGLLSPLVRSHVDGDAE</sequence>
<dbReference type="InterPro" id="IPR031856">
    <property type="entry name" value="YdaS_toxin-like"/>
</dbReference>
<dbReference type="SUPFAM" id="SSF47413">
    <property type="entry name" value="lambda repressor-like DNA-binding domains"/>
    <property type="match status" value="1"/>
</dbReference>
<dbReference type="GO" id="GO:0003677">
    <property type="term" value="F:DNA binding"/>
    <property type="evidence" value="ECO:0007669"/>
    <property type="project" value="InterPro"/>
</dbReference>
<dbReference type="WBParaSite" id="BTMF_0000031701-mRNA-1">
    <property type="protein sequence ID" value="BTMF_0000031701-mRNA-1"/>
    <property type="gene ID" value="BTMF_0000031701"/>
</dbReference>
<feature type="domain" description="HTH cro/C1-type" evidence="1">
    <location>
        <begin position="15"/>
        <end position="57"/>
    </location>
</feature>
<dbReference type="InterPro" id="IPR010982">
    <property type="entry name" value="Lambda_DNA-bd_dom_sf"/>
</dbReference>
<evidence type="ECO:0000313" key="3">
    <source>
        <dbReference type="Proteomes" id="UP000280834"/>
    </source>
</evidence>
<dbReference type="AlphaFoldDB" id="A0A0R3Q2X6"/>
<reference evidence="4" key="1">
    <citation type="submission" date="2017-02" db="UniProtKB">
        <authorList>
            <consortium name="WormBaseParasite"/>
        </authorList>
    </citation>
    <scope>IDENTIFICATION</scope>
</reference>
<evidence type="ECO:0000313" key="4">
    <source>
        <dbReference type="WBParaSite" id="BTMF_0000031701-mRNA-1"/>
    </source>
</evidence>
<dbReference type="NCBIfam" id="NF046037">
    <property type="entry name" value="carphisopro"/>
    <property type="match status" value="1"/>
</dbReference>
<dbReference type="EMBL" id="UZAG01000001">
    <property type="protein sequence ID" value="VDO06499.1"/>
    <property type="molecule type" value="Genomic_DNA"/>
</dbReference>
<gene>
    <name evidence="2" type="ORF">BTMF_LOCUS8</name>
</gene>
<keyword evidence="3" id="KW-1185">Reference proteome</keyword>